<evidence type="ECO:0000313" key="3">
    <source>
        <dbReference type="EMBL" id="QIW96353.1"/>
    </source>
</evidence>
<sequence>MRSILSASLAGLTFAQQHMKRKVESRQSSGTIPLVIVNQCADIIYPAILTQGGTGPSDTGFELDSSANRSLTVSTNWQGRVWGRTNCTFTNGQSNGQACQTGDCGGVVACKGTGQTPTTLAEFNLEGANSQTYYDISIVDGYNLPMAIVLLPNGVSTLAGIPPNETNPSCVGSVGNLASQNYNPYSSGSQTFLGTNSSNQLPFDTSVSSQQVSQWCPWDLQVNPPSKPGAGVYPYPDGDIQRPVFNPCYSACAKYNDAQDCCTGQYDGAGKCSPNYYSKAAKTICPDAYSYAYDDQSSSFVVPQGGGFQVVFCPGGRSTTIISSKSSGQVQHSGHISMGSRNPFKRGWLMIDGTGLQVLVLACLFGALMI</sequence>
<evidence type="ECO:0000256" key="1">
    <source>
        <dbReference type="PIRSR" id="PIRSR002703-1"/>
    </source>
</evidence>
<gene>
    <name evidence="3" type="ORF">AMS68_001871</name>
</gene>
<keyword evidence="2" id="KW-0472">Membrane</keyword>
<feature type="disulfide bond" evidence="1">
    <location>
        <begin position="40"/>
        <end position="313"/>
    </location>
</feature>
<dbReference type="PRINTS" id="PR00347">
    <property type="entry name" value="THAUMATIN"/>
</dbReference>
<feature type="disulfide bond" evidence="1">
    <location>
        <begin position="87"/>
        <end position="99"/>
    </location>
</feature>
<feature type="disulfide bond" evidence="1">
    <location>
        <begin position="216"/>
        <end position="248"/>
    </location>
</feature>
<evidence type="ECO:0008006" key="5">
    <source>
        <dbReference type="Google" id="ProtNLM"/>
    </source>
</evidence>
<feature type="disulfide bond" evidence="1">
    <location>
        <begin position="104"/>
        <end position="110"/>
    </location>
</feature>
<proteinExistence type="predicted"/>
<dbReference type="AlphaFoldDB" id="A0A6H0XNQ5"/>
<keyword evidence="2" id="KW-0812">Transmembrane</keyword>
<dbReference type="InterPro" id="IPR001938">
    <property type="entry name" value="Thaumatin"/>
</dbReference>
<name>A0A6H0XNQ5_9PEZI</name>
<evidence type="ECO:0000313" key="4">
    <source>
        <dbReference type="Proteomes" id="UP000503462"/>
    </source>
</evidence>
<feature type="disulfide bond" evidence="1">
    <location>
        <begin position="252"/>
        <end position="261"/>
    </location>
</feature>
<keyword evidence="1" id="KW-1015">Disulfide bond</keyword>
<dbReference type="InterPro" id="IPR037176">
    <property type="entry name" value="Osmotin/thaumatin-like_sf"/>
</dbReference>
<evidence type="ECO:0000256" key="2">
    <source>
        <dbReference type="SAM" id="Phobius"/>
    </source>
</evidence>
<feature type="disulfide bond" evidence="1">
    <location>
        <begin position="262"/>
        <end position="272"/>
    </location>
</feature>
<keyword evidence="4" id="KW-1185">Reference proteome</keyword>
<dbReference type="Gene3D" id="2.60.110.10">
    <property type="entry name" value="Thaumatin"/>
    <property type="match status" value="1"/>
</dbReference>
<dbReference type="EMBL" id="CP051139">
    <property type="protein sequence ID" value="QIW96353.1"/>
    <property type="molecule type" value="Genomic_DNA"/>
</dbReference>
<dbReference type="Proteomes" id="UP000503462">
    <property type="component" value="Chromosome 1"/>
</dbReference>
<dbReference type="PIRSF" id="PIRSF002703">
    <property type="entry name" value="Thaumatin"/>
    <property type="match status" value="1"/>
</dbReference>
<organism evidence="3 4">
    <name type="scientific">Peltaster fructicola</name>
    <dbReference type="NCBI Taxonomy" id="286661"/>
    <lineage>
        <taxon>Eukaryota</taxon>
        <taxon>Fungi</taxon>
        <taxon>Dikarya</taxon>
        <taxon>Ascomycota</taxon>
        <taxon>Pezizomycotina</taxon>
        <taxon>Dothideomycetes</taxon>
        <taxon>Dothideomycetes incertae sedis</taxon>
        <taxon>Peltaster</taxon>
    </lineage>
</organism>
<dbReference type="PANTHER" id="PTHR31048">
    <property type="entry name" value="OS03G0233200 PROTEIN"/>
    <property type="match status" value="1"/>
</dbReference>
<accession>A0A6H0XNQ5</accession>
<feature type="transmembrane region" description="Helical" evidence="2">
    <location>
        <begin position="347"/>
        <end position="368"/>
    </location>
</feature>
<keyword evidence="2" id="KW-1133">Transmembrane helix</keyword>
<protein>
    <recommendedName>
        <fullName evidence="5">Osmotin, thaumatin-like protein</fullName>
    </recommendedName>
</protein>
<dbReference type="OrthoDB" id="430315at2759"/>
<dbReference type="Pfam" id="PF00314">
    <property type="entry name" value="Thaumatin"/>
    <property type="match status" value="1"/>
</dbReference>
<dbReference type="SMART" id="SM00205">
    <property type="entry name" value="THN"/>
    <property type="match status" value="1"/>
</dbReference>
<reference evidence="3 4" key="1">
    <citation type="journal article" date="2016" name="Sci. Rep.">
        <title>Peltaster fructicola genome reveals evolution from an invasive phytopathogen to an ectophytic parasite.</title>
        <authorList>
            <person name="Xu C."/>
            <person name="Chen H."/>
            <person name="Gleason M.L."/>
            <person name="Xu J.R."/>
            <person name="Liu H."/>
            <person name="Zhang R."/>
            <person name="Sun G."/>
        </authorList>
    </citation>
    <scope>NUCLEOTIDE SEQUENCE [LARGE SCALE GENOMIC DNA]</scope>
    <source>
        <strain evidence="3 4">LNHT1506</strain>
    </source>
</reference>
<dbReference type="SUPFAM" id="SSF49870">
    <property type="entry name" value="Osmotin, thaumatin-like protein"/>
    <property type="match status" value="1"/>
</dbReference>
<dbReference type="PROSITE" id="PS51367">
    <property type="entry name" value="THAUMATIN_2"/>
    <property type="match status" value="1"/>
</dbReference>